<evidence type="ECO:0000256" key="5">
    <source>
        <dbReference type="ARBA" id="ARBA00023136"/>
    </source>
</evidence>
<dbReference type="EMBL" id="KZ805317">
    <property type="protein sequence ID" value="PVI04908.1"/>
    <property type="molecule type" value="Genomic_DNA"/>
</dbReference>
<feature type="region of interest" description="Disordered" evidence="8">
    <location>
        <begin position="627"/>
        <end position="665"/>
    </location>
</feature>
<evidence type="ECO:0000256" key="1">
    <source>
        <dbReference type="ARBA" id="ARBA00004167"/>
    </source>
</evidence>
<reference evidence="12 13" key="1">
    <citation type="journal article" date="2018" name="Sci. Rep.">
        <title>Comparative genomics provides insights into the lifestyle and reveals functional heterogeneity of dark septate endophytic fungi.</title>
        <authorList>
            <person name="Knapp D.G."/>
            <person name="Nemeth J.B."/>
            <person name="Barry K."/>
            <person name="Hainaut M."/>
            <person name="Henrissat B."/>
            <person name="Johnson J."/>
            <person name="Kuo A."/>
            <person name="Lim J.H.P."/>
            <person name="Lipzen A."/>
            <person name="Nolan M."/>
            <person name="Ohm R.A."/>
            <person name="Tamas L."/>
            <person name="Grigoriev I.V."/>
            <person name="Spatafora J.W."/>
            <person name="Nagy L.G."/>
            <person name="Kovacs G.M."/>
        </authorList>
    </citation>
    <scope>NUCLEOTIDE SEQUENCE [LARGE SCALE GENOMIC DNA]</scope>
    <source>
        <strain evidence="12 13">DSE2036</strain>
    </source>
</reference>
<sequence>MSTTAWTIALLFTSLHYTSSAAPTWPSSVDELEDILFLNSGYHARGFANPVTPCSKTFGPGRVTAAAWVRTAFHDAISGNIYLKTGGLDGSIQFEINSGENNGQSIPTAVGMWAPFLSNRTSLSDVIAAGVYAATRSCGGPAVPVRGGHKDAIKAGPIGSIPQPQNTIGTFTNQFASIGMDRTAMIQIVACGHTLGSVHFPDTDQVIDQGTFTDDSAPFDSTPSTFDTTIATEYLQGTTKDPLVVGRSVASKRNSDFVIFNSDGNTTITALQNAQTFSTACRSLFQQMIEVVPSGVVLTDVITPYDVKPYDVQLTLLDGGANISLTGDIRIRTSQIKNAAAVQLLYKDRTGTAVSTPIETFVNGLASGFDDSYTFLGFSTDLPADKSISSFDVRVLAADGSSTTYNNNGNSFQVDDKVIYQAPQSCSGSGKLTAVAAVRNDMPVPQLQVVAKVPRASPNPVPSLSTTSIPMATQSAVGAYQLYSADYTIPSSLGSVTFGVYAGGSADTYKNGSSLASACKPLSTTPPNPPPSPPTSVFWGCYSDSFDARALSYQASDSSSVTLESCASQCSQLAYKFSGVEYGSQCWCGNSLDSSSTIQPLSECTQPCSGDPSKLCGGALRLSLYGPSPPRVSNSGPTSSATSSSTRSSSATSTPSSTPTPTAIPSLEGYDYVGCLSDSVNNRTLYDRSQSTPTNNYTTCASFCSGYEFFGVEYSSECYCGISLLYNITEPLSSCSYPCSGDPSAFCGGSSRLTVFRSQSATGAPRNPPIPGYTYKGCYIDSVGARTLGDKVYFDAQLTVEKCAAQCQDFTFFGTEYGGECYCGNELKGDLGKGVEAECQFLCGGDKAEFCGAGNRLSVYEKSA</sequence>
<dbReference type="OrthoDB" id="5985073at2759"/>
<dbReference type="Gene3D" id="1.10.420.10">
    <property type="entry name" value="Peroxidase, domain 2"/>
    <property type="match status" value="1"/>
</dbReference>
<organism evidence="12 13">
    <name type="scientific">Periconia macrospinosa</name>
    <dbReference type="NCBI Taxonomy" id="97972"/>
    <lineage>
        <taxon>Eukaryota</taxon>
        <taxon>Fungi</taxon>
        <taxon>Dikarya</taxon>
        <taxon>Ascomycota</taxon>
        <taxon>Pezizomycotina</taxon>
        <taxon>Dothideomycetes</taxon>
        <taxon>Pleosporomycetidae</taxon>
        <taxon>Pleosporales</taxon>
        <taxon>Massarineae</taxon>
        <taxon>Periconiaceae</taxon>
        <taxon>Periconia</taxon>
    </lineage>
</organism>
<dbReference type="Gene3D" id="1.10.520.10">
    <property type="match status" value="1"/>
</dbReference>
<dbReference type="PANTHER" id="PTHR24269">
    <property type="entry name" value="KREMEN PROTEIN"/>
    <property type="match status" value="1"/>
</dbReference>
<dbReference type="InterPro" id="IPR051836">
    <property type="entry name" value="Kremen_rcpt"/>
</dbReference>
<dbReference type="GO" id="GO:0020037">
    <property type="term" value="F:heme binding"/>
    <property type="evidence" value="ECO:0007669"/>
    <property type="project" value="InterPro"/>
</dbReference>
<protein>
    <submittedName>
        <fullName evidence="12">Heme peroxidase</fullName>
    </submittedName>
</protein>
<comment type="similarity">
    <text evidence="7">Belongs to the peroxidase family.</text>
</comment>
<dbReference type="GO" id="GO:0004601">
    <property type="term" value="F:peroxidase activity"/>
    <property type="evidence" value="ECO:0007669"/>
    <property type="project" value="UniProtKB-KW"/>
</dbReference>
<evidence type="ECO:0000259" key="10">
    <source>
        <dbReference type="PROSITE" id="PS50873"/>
    </source>
</evidence>
<keyword evidence="6" id="KW-0325">Glycoprotein</keyword>
<keyword evidence="3 9" id="KW-0732">Signal</keyword>
<evidence type="ECO:0000256" key="2">
    <source>
        <dbReference type="ARBA" id="ARBA00022692"/>
    </source>
</evidence>
<dbReference type="InterPro" id="IPR010255">
    <property type="entry name" value="Haem_peroxidase_sf"/>
</dbReference>
<feature type="domain" description="WSC" evidence="11">
    <location>
        <begin position="772"/>
        <end position="863"/>
    </location>
</feature>
<evidence type="ECO:0000256" key="6">
    <source>
        <dbReference type="ARBA" id="ARBA00023180"/>
    </source>
</evidence>
<feature type="domain" description="WSC" evidence="11">
    <location>
        <begin position="535"/>
        <end position="628"/>
    </location>
</feature>
<dbReference type="AlphaFoldDB" id="A0A2V1E2Z6"/>
<dbReference type="InterPro" id="IPR002889">
    <property type="entry name" value="WSC_carb-bd"/>
</dbReference>
<evidence type="ECO:0000256" key="7">
    <source>
        <dbReference type="RuleBase" id="RU004241"/>
    </source>
</evidence>
<dbReference type="SUPFAM" id="SSF48113">
    <property type="entry name" value="Heme-dependent peroxidases"/>
    <property type="match status" value="1"/>
</dbReference>
<gene>
    <name evidence="12" type="ORF">DM02DRAFT_688895</name>
</gene>
<proteinExistence type="inferred from homology"/>
<keyword evidence="4" id="KW-1133">Transmembrane helix</keyword>
<dbReference type="GO" id="GO:0005886">
    <property type="term" value="C:plasma membrane"/>
    <property type="evidence" value="ECO:0007669"/>
    <property type="project" value="TreeGrafter"/>
</dbReference>
<dbReference type="InterPro" id="IPR002016">
    <property type="entry name" value="Haem_peroxidase"/>
</dbReference>
<evidence type="ECO:0000256" key="3">
    <source>
        <dbReference type="ARBA" id="ARBA00022729"/>
    </source>
</evidence>
<feature type="compositionally biased region" description="Low complexity" evidence="8">
    <location>
        <begin position="633"/>
        <end position="665"/>
    </location>
</feature>
<dbReference type="Pfam" id="PF01822">
    <property type="entry name" value="WSC"/>
    <property type="match status" value="3"/>
</dbReference>
<keyword evidence="12" id="KW-0575">Peroxidase</keyword>
<evidence type="ECO:0000313" key="13">
    <source>
        <dbReference type="Proteomes" id="UP000244855"/>
    </source>
</evidence>
<dbReference type="Pfam" id="PF00141">
    <property type="entry name" value="peroxidase"/>
    <property type="match status" value="1"/>
</dbReference>
<feature type="domain" description="Plant heme peroxidase family profile" evidence="10">
    <location>
        <begin position="122"/>
        <end position="337"/>
    </location>
</feature>
<dbReference type="PRINTS" id="PR00458">
    <property type="entry name" value="PEROXIDASE"/>
</dbReference>
<name>A0A2V1E2Z6_9PLEO</name>
<dbReference type="PANTHER" id="PTHR24269:SF16">
    <property type="entry name" value="PROTEIN SLG1"/>
    <property type="match status" value="1"/>
</dbReference>
<feature type="signal peptide" evidence="9">
    <location>
        <begin position="1"/>
        <end position="21"/>
    </location>
</feature>
<dbReference type="Proteomes" id="UP000244855">
    <property type="component" value="Unassembled WGS sequence"/>
</dbReference>
<dbReference type="SMART" id="SM00321">
    <property type="entry name" value="WSC"/>
    <property type="match status" value="3"/>
</dbReference>
<dbReference type="PROSITE" id="PS51212">
    <property type="entry name" value="WSC"/>
    <property type="match status" value="3"/>
</dbReference>
<dbReference type="GO" id="GO:0006979">
    <property type="term" value="P:response to oxidative stress"/>
    <property type="evidence" value="ECO:0007669"/>
    <property type="project" value="InterPro"/>
</dbReference>
<evidence type="ECO:0000259" key="11">
    <source>
        <dbReference type="PROSITE" id="PS51212"/>
    </source>
</evidence>
<feature type="domain" description="WSC" evidence="11">
    <location>
        <begin position="669"/>
        <end position="759"/>
    </location>
</feature>
<evidence type="ECO:0000313" key="12">
    <source>
        <dbReference type="EMBL" id="PVI04908.1"/>
    </source>
</evidence>
<dbReference type="PROSITE" id="PS50873">
    <property type="entry name" value="PEROXIDASE_4"/>
    <property type="match status" value="1"/>
</dbReference>
<evidence type="ECO:0000256" key="8">
    <source>
        <dbReference type="SAM" id="MobiDB-lite"/>
    </source>
</evidence>
<keyword evidence="2" id="KW-0812">Transmembrane</keyword>
<keyword evidence="5" id="KW-0472">Membrane</keyword>
<accession>A0A2V1E2Z6</accession>
<keyword evidence="13" id="KW-1185">Reference proteome</keyword>
<dbReference type="STRING" id="97972.A0A2V1E2Z6"/>
<evidence type="ECO:0000256" key="4">
    <source>
        <dbReference type="ARBA" id="ARBA00022989"/>
    </source>
</evidence>
<keyword evidence="12" id="KW-0560">Oxidoreductase</keyword>
<evidence type="ECO:0000256" key="9">
    <source>
        <dbReference type="SAM" id="SignalP"/>
    </source>
</evidence>
<feature type="chain" id="PRO_5015835856" evidence="9">
    <location>
        <begin position="22"/>
        <end position="864"/>
    </location>
</feature>
<comment type="subcellular location">
    <subcellularLocation>
        <location evidence="1">Membrane</location>
        <topology evidence="1">Single-pass membrane protein</topology>
    </subcellularLocation>
</comment>